<keyword evidence="4" id="KW-0808">Transferase</keyword>
<protein>
    <recommendedName>
        <fullName evidence="2">histidine kinase</fullName>
        <ecNumber evidence="2">2.7.13.3</ecNumber>
    </recommendedName>
</protein>
<accession>A0A6L3W6Z5</accession>
<feature type="transmembrane region" description="Helical" evidence="9">
    <location>
        <begin position="103"/>
        <end position="120"/>
    </location>
</feature>
<evidence type="ECO:0000256" key="5">
    <source>
        <dbReference type="ARBA" id="ARBA00022741"/>
    </source>
</evidence>
<feature type="domain" description="Signal transduction histidine kinase subgroup 3 dimerisation and phosphoacceptor" evidence="11">
    <location>
        <begin position="192"/>
        <end position="257"/>
    </location>
</feature>
<comment type="caution">
    <text evidence="12">The sequence shown here is derived from an EMBL/GenBank/DDBJ whole genome shotgun (WGS) entry which is preliminary data.</text>
</comment>
<dbReference type="EC" id="2.7.13.3" evidence="2"/>
<comment type="catalytic activity">
    <reaction evidence="1">
        <text>ATP + protein L-histidine = ADP + protein N-phospho-L-histidine.</text>
        <dbReference type="EC" id="2.7.13.3"/>
    </reaction>
</comment>
<keyword evidence="9" id="KW-1133">Transmembrane helix</keyword>
<dbReference type="Gene3D" id="3.30.565.10">
    <property type="entry name" value="Histidine kinase-like ATPase, C-terminal domain"/>
    <property type="match status" value="1"/>
</dbReference>
<feature type="transmembrane region" description="Helical" evidence="9">
    <location>
        <begin position="152"/>
        <end position="172"/>
    </location>
</feature>
<proteinExistence type="predicted"/>
<dbReference type="AlphaFoldDB" id="A0A6L3W6Z5"/>
<dbReference type="InterPro" id="IPR050482">
    <property type="entry name" value="Sensor_HK_TwoCompSys"/>
</dbReference>
<evidence type="ECO:0000256" key="6">
    <source>
        <dbReference type="ARBA" id="ARBA00022777"/>
    </source>
</evidence>
<dbReference type="SUPFAM" id="SSF55874">
    <property type="entry name" value="ATPase domain of HSP90 chaperone/DNA topoisomerase II/histidine kinase"/>
    <property type="match status" value="1"/>
</dbReference>
<evidence type="ECO:0000256" key="3">
    <source>
        <dbReference type="ARBA" id="ARBA00022553"/>
    </source>
</evidence>
<keyword evidence="3" id="KW-0597">Phosphoprotein</keyword>
<dbReference type="GO" id="GO:0016020">
    <property type="term" value="C:membrane"/>
    <property type="evidence" value="ECO:0007669"/>
    <property type="project" value="InterPro"/>
</dbReference>
<keyword evidence="5" id="KW-0547">Nucleotide-binding</keyword>
<dbReference type="Pfam" id="PF07730">
    <property type="entry name" value="HisKA_3"/>
    <property type="match status" value="1"/>
</dbReference>
<dbReference type="Proteomes" id="UP000483004">
    <property type="component" value="Unassembled WGS sequence"/>
</dbReference>
<keyword evidence="9" id="KW-0812">Transmembrane</keyword>
<dbReference type="PANTHER" id="PTHR24421:SF10">
    <property type="entry name" value="NITRATE_NITRITE SENSOR PROTEIN NARQ"/>
    <property type="match status" value="1"/>
</dbReference>
<evidence type="ECO:0000259" key="11">
    <source>
        <dbReference type="Pfam" id="PF07730"/>
    </source>
</evidence>
<dbReference type="InterPro" id="IPR011712">
    <property type="entry name" value="Sig_transdc_His_kin_sub3_dim/P"/>
</dbReference>
<sequence>MCGGAGAGYDQRMSALPWRRARRARRARRDAGAVLAWCGAVLYPPVLYLAVSPPMISGRLTLLAAAGLTALVMSLLRRRPLAAHGILLLAWIVALMQTRSGGIAGLEILLTDLAVGYIAATRERRLSISVAVITCVLQILSILAWLSADEVLLVTIVLAMAVTWMTGSSIRVQRAHTEMLRDQATAQAVAAERLRIARELHDMVAHSIGIIAIQAGVGGRVIDTQPGEARNALEAIEATSRDTLSGLRRMLTALRKDDPGAAPLGPAPGLADLGRLAAATMDAGVRVDVRIEGEPKPLPPDVDLSAYRIVQEAVTNVVRHAGTDSCRVTIGYGDEDLAVEIDDDGDGGVVGTGYGIVGMRERVALLRGEFAAGPRPGGGFRVAARLPLPAAVA</sequence>
<evidence type="ECO:0000256" key="8">
    <source>
        <dbReference type="ARBA" id="ARBA00023012"/>
    </source>
</evidence>
<feature type="transmembrane region" description="Helical" evidence="9">
    <location>
        <begin position="31"/>
        <end position="50"/>
    </location>
</feature>
<dbReference type="GO" id="GO:0005524">
    <property type="term" value="F:ATP binding"/>
    <property type="evidence" value="ECO:0007669"/>
    <property type="project" value="UniProtKB-KW"/>
</dbReference>
<evidence type="ECO:0000256" key="2">
    <source>
        <dbReference type="ARBA" id="ARBA00012438"/>
    </source>
</evidence>
<keyword evidence="8" id="KW-0902">Two-component regulatory system</keyword>
<organism evidence="12 13">
    <name type="scientific">Actinomadura montaniterrae</name>
    <dbReference type="NCBI Taxonomy" id="1803903"/>
    <lineage>
        <taxon>Bacteria</taxon>
        <taxon>Bacillati</taxon>
        <taxon>Actinomycetota</taxon>
        <taxon>Actinomycetes</taxon>
        <taxon>Streptosporangiales</taxon>
        <taxon>Thermomonosporaceae</taxon>
        <taxon>Actinomadura</taxon>
    </lineage>
</organism>
<evidence type="ECO:0000313" key="13">
    <source>
        <dbReference type="Proteomes" id="UP000483004"/>
    </source>
</evidence>
<dbReference type="CDD" id="cd16917">
    <property type="entry name" value="HATPase_UhpB-NarQ-NarX-like"/>
    <property type="match status" value="1"/>
</dbReference>
<feature type="transmembrane region" description="Helical" evidence="9">
    <location>
        <begin position="127"/>
        <end position="146"/>
    </location>
</feature>
<dbReference type="GO" id="GO:0046983">
    <property type="term" value="F:protein dimerization activity"/>
    <property type="evidence" value="ECO:0007669"/>
    <property type="project" value="InterPro"/>
</dbReference>
<evidence type="ECO:0000256" key="7">
    <source>
        <dbReference type="ARBA" id="ARBA00022840"/>
    </source>
</evidence>
<reference evidence="12 13" key="1">
    <citation type="submission" date="2019-09" db="EMBL/GenBank/DDBJ databases">
        <title>Actinomadura physcomitrii sp. nov., a novel actinomycete isolated from moss [Physcomitrium sphaericum (Ludw) Fuernr].</title>
        <authorList>
            <person name="Liu C."/>
            <person name="Zhuang X."/>
        </authorList>
    </citation>
    <scope>NUCLEOTIDE SEQUENCE [LARGE SCALE GENOMIC DNA]</scope>
    <source>
        <strain evidence="12 13">CYP1-1B</strain>
    </source>
</reference>
<evidence type="ECO:0000313" key="12">
    <source>
        <dbReference type="EMBL" id="KAB2386205.1"/>
    </source>
</evidence>
<evidence type="ECO:0000259" key="10">
    <source>
        <dbReference type="Pfam" id="PF02518"/>
    </source>
</evidence>
<dbReference type="Gene3D" id="1.20.5.1930">
    <property type="match status" value="1"/>
</dbReference>
<evidence type="ECO:0000256" key="4">
    <source>
        <dbReference type="ARBA" id="ARBA00022679"/>
    </source>
</evidence>
<keyword evidence="13" id="KW-1185">Reference proteome</keyword>
<dbReference type="OrthoDB" id="227596at2"/>
<evidence type="ECO:0000256" key="9">
    <source>
        <dbReference type="SAM" id="Phobius"/>
    </source>
</evidence>
<name>A0A6L3W6Z5_9ACTN</name>
<keyword evidence="9" id="KW-0472">Membrane</keyword>
<dbReference type="Pfam" id="PF02518">
    <property type="entry name" value="HATPase_c"/>
    <property type="match status" value="1"/>
</dbReference>
<gene>
    <name evidence="12" type="ORF">F9B16_07700</name>
</gene>
<dbReference type="InterPro" id="IPR036890">
    <property type="entry name" value="HATPase_C_sf"/>
</dbReference>
<feature type="transmembrane region" description="Helical" evidence="9">
    <location>
        <begin position="56"/>
        <end position="76"/>
    </location>
</feature>
<feature type="transmembrane region" description="Helical" evidence="9">
    <location>
        <begin position="81"/>
        <end position="97"/>
    </location>
</feature>
<keyword evidence="6 12" id="KW-0418">Kinase</keyword>
<evidence type="ECO:0000256" key="1">
    <source>
        <dbReference type="ARBA" id="ARBA00000085"/>
    </source>
</evidence>
<dbReference type="InterPro" id="IPR003594">
    <property type="entry name" value="HATPase_dom"/>
</dbReference>
<dbReference type="PANTHER" id="PTHR24421">
    <property type="entry name" value="NITRATE/NITRITE SENSOR PROTEIN NARX-RELATED"/>
    <property type="match status" value="1"/>
</dbReference>
<dbReference type="GO" id="GO:0000155">
    <property type="term" value="F:phosphorelay sensor kinase activity"/>
    <property type="evidence" value="ECO:0007669"/>
    <property type="project" value="InterPro"/>
</dbReference>
<dbReference type="EMBL" id="WBMR01000014">
    <property type="protein sequence ID" value="KAB2386205.1"/>
    <property type="molecule type" value="Genomic_DNA"/>
</dbReference>
<keyword evidence="7" id="KW-0067">ATP-binding</keyword>
<feature type="domain" description="Histidine kinase/HSP90-like ATPase" evidence="10">
    <location>
        <begin position="305"/>
        <end position="389"/>
    </location>
</feature>